<dbReference type="EMBL" id="LAZR01051625">
    <property type="protein sequence ID" value="KKK84762.1"/>
    <property type="molecule type" value="Genomic_DNA"/>
</dbReference>
<feature type="non-terminal residue" evidence="2">
    <location>
        <position position="1"/>
    </location>
</feature>
<evidence type="ECO:0000313" key="2">
    <source>
        <dbReference type="EMBL" id="KKK84762.1"/>
    </source>
</evidence>
<dbReference type="GO" id="GO:0003677">
    <property type="term" value="F:DNA binding"/>
    <property type="evidence" value="ECO:0007669"/>
    <property type="project" value="InterPro"/>
</dbReference>
<comment type="caution">
    <text evidence="2">The sequence shown here is derived from an EMBL/GenBank/DDBJ whole genome shotgun (WGS) entry which is preliminary data.</text>
</comment>
<dbReference type="GO" id="GO:0003887">
    <property type="term" value="F:DNA-directed DNA polymerase activity"/>
    <property type="evidence" value="ECO:0007669"/>
    <property type="project" value="InterPro"/>
</dbReference>
<feature type="non-terminal residue" evidence="2">
    <location>
        <position position="414"/>
    </location>
</feature>
<dbReference type="PANTHER" id="PTHR10133">
    <property type="entry name" value="DNA POLYMERASE I"/>
    <property type="match status" value="1"/>
</dbReference>
<organism evidence="2">
    <name type="scientific">marine sediment metagenome</name>
    <dbReference type="NCBI Taxonomy" id="412755"/>
    <lineage>
        <taxon>unclassified sequences</taxon>
        <taxon>metagenomes</taxon>
        <taxon>ecological metagenomes</taxon>
    </lineage>
</organism>
<dbReference type="Gene3D" id="1.20.1060.10">
    <property type="entry name" value="Taq DNA Polymerase, Chain T, domain 4"/>
    <property type="match status" value="1"/>
</dbReference>
<dbReference type="AlphaFoldDB" id="A0A0F8YTI5"/>
<dbReference type="SUPFAM" id="SSF56672">
    <property type="entry name" value="DNA/RNA polymerases"/>
    <property type="match status" value="1"/>
</dbReference>
<gene>
    <name evidence="2" type="ORF">LCGC14_2780070</name>
</gene>
<sequence length="414" mass="47578">EEEVKSASRRLKSKYTRSGHPKGYTNYSFIPDKIMAPYSMTDSFLCFIIHCMIHPRMQDTYEEVYTREQQVLRLALKMENQSLQYDCRTSLIEERKLNKRSSILEHKLYKIAGGEFNIKSPAQVLSTLLKLKIPPSLITLDGSLSTDKNLLEPIIDNKLWKSKNGLLFIKTLLDIKAIYKLVNSYLGPLRKRAMYNNGKIYCNINAADTRTGRMAVTDPGLQTIPRLVSRRKRKNPIRSCFICRPGYWNYHFDYAQIEMIFYAVLIGEQRIVDAYNEGRDIYTEIAQFTCSEEDLKYIRETLGDPRQQLKHLSLAVLYGAGVPGTAKILQMPKDRAVSLLAGYLDACPLVTEYRNQCKHELYTKGYVEDFFGRRYHIEPGQAYKAPNAVVQGSCAQILKIALIQINEYIEASSD</sequence>
<proteinExistence type="predicted"/>
<dbReference type="InterPro" id="IPR001098">
    <property type="entry name" value="DNA-dir_DNA_pol_A_palm_dom"/>
</dbReference>
<name>A0A0F8YTI5_9ZZZZ</name>
<dbReference type="GO" id="GO:0006302">
    <property type="term" value="P:double-strand break repair"/>
    <property type="evidence" value="ECO:0007669"/>
    <property type="project" value="TreeGrafter"/>
</dbReference>
<dbReference type="Pfam" id="PF00476">
    <property type="entry name" value="DNA_pol_A"/>
    <property type="match status" value="1"/>
</dbReference>
<dbReference type="PRINTS" id="PR00868">
    <property type="entry name" value="DNAPOLI"/>
</dbReference>
<protein>
    <recommendedName>
        <fullName evidence="1">DNA-directed DNA polymerase family A palm domain-containing protein</fullName>
    </recommendedName>
</protein>
<accession>A0A0F8YTI5</accession>
<dbReference type="Gene3D" id="3.30.70.370">
    <property type="match status" value="1"/>
</dbReference>
<dbReference type="InterPro" id="IPR043502">
    <property type="entry name" value="DNA/RNA_pol_sf"/>
</dbReference>
<feature type="domain" description="DNA-directed DNA polymerase family A palm" evidence="1">
    <location>
        <begin position="234"/>
        <end position="414"/>
    </location>
</feature>
<dbReference type="GO" id="GO:0006261">
    <property type="term" value="P:DNA-templated DNA replication"/>
    <property type="evidence" value="ECO:0007669"/>
    <property type="project" value="InterPro"/>
</dbReference>
<dbReference type="SMART" id="SM00482">
    <property type="entry name" value="POLAc"/>
    <property type="match status" value="1"/>
</dbReference>
<reference evidence="2" key="1">
    <citation type="journal article" date="2015" name="Nature">
        <title>Complex archaea that bridge the gap between prokaryotes and eukaryotes.</title>
        <authorList>
            <person name="Spang A."/>
            <person name="Saw J.H."/>
            <person name="Jorgensen S.L."/>
            <person name="Zaremba-Niedzwiedzka K."/>
            <person name="Martijn J."/>
            <person name="Lind A.E."/>
            <person name="van Eijk R."/>
            <person name="Schleper C."/>
            <person name="Guy L."/>
            <person name="Ettema T.J."/>
        </authorList>
    </citation>
    <scope>NUCLEOTIDE SEQUENCE</scope>
</reference>
<dbReference type="Gene3D" id="1.10.150.20">
    <property type="entry name" value="5' to 3' exonuclease, C-terminal subdomain"/>
    <property type="match status" value="1"/>
</dbReference>
<dbReference type="InterPro" id="IPR002298">
    <property type="entry name" value="DNA_polymerase_A"/>
</dbReference>
<dbReference type="PANTHER" id="PTHR10133:SF62">
    <property type="entry name" value="DNA POLYMERASE THETA"/>
    <property type="match status" value="1"/>
</dbReference>
<evidence type="ECO:0000259" key="1">
    <source>
        <dbReference type="SMART" id="SM00482"/>
    </source>
</evidence>